<name>A0A0E3LSS0_METMZ</name>
<accession>A0A0E3LSS0</accession>
<reference evidence="1 2" key="1">
    <citation type="submission" date="2014-07" db="EMBL/GenBank/DDBJ databases">
        <title>Methanogenic archaea and the global carbon cycle.</title>
        <authorList>
            <person name="Henriksen J.R."/>
            <person name="Luke J."/>
            <person name="Reinhart S."/>
            <person name="Benedict M.N."/>
            <person name="Youngblut N.D."/>
            <person name="Metcalf M.E."/>
            <person name="Whitaker R.J."/>
            <person name="Metcalf W.W."/>
        </authorList>
    </citation>
    <scope>NUCLEOTIDE SEQUENCE [LARGE SCALE GENOMIC DNA]</scope>
    <source>
        <strain evidence="1 2">SarPi</strain>
    </source>
</reference>
<organism evidence="1 2">
    <name type="scientific">Methanosarcina mazei SarPi</name>
    <dbReference type="NCBI Taxonomy" id="1434115"/>
    <lineage>
        <taxon>Archaea</taxon>
        <taxon>Methanobacteriati</taxon>
        <taxon>Methanobacteriota</taxon>
        <taxon>Stenosarchaea group</taxon>
        <taxon>Methanomicrobia</taxon>
        <taxon>Methanosarcinales</taxon>
        <taxon>Methanosarcinaceae</taxon>
        <taxon>Methanosarcina</taxon>
    </lineage>
</organism>
<dbReference type="AlphaFoldDB" id="A0A0E3LSS0"/>
<dbReference type="EMBL" id="CP009511">
    <property type="protein sequence ID" value="AKB62256.1"/>
    <property type="molecule type" value="Genomic_DNA"/>
</dbReference>
<protein>
    <submittedName>
        <fullName evidence="1">Uncharacterized protein</fullName>
    </submittedName>
</protein>
<dbReference type="HOGENOM" id="CLU_2748214_0_0_2"/>
<proteinExistence type="predicted"/>
<gene>
    <name evidence="1" type="ORF">MSMAP_2271</name>
</gene>
<dbReference type="Proteomes" id="UP000033116">
    <property type="component" value="Chromosome"/>
</dbReference>
<evidence type="ECO:0000313" key="2">
    <source>
        <dbReference type="Proteomes" id="UP000033116"/>
    </source>
</evidence>
<evidence type="ECO:0000313" key="1">
    <source>
        <dbReference type="EMBL" id="AKB62256.1"/>
    </source>
</evidence>
<sequence length="70" mass="8146">MHQKDLSKRSLKKISQKDLSKRSLKKISQKDLSKRSLKKISQKGLFLYSYFITKGAQRVTNTPSFRVGMK</sequence>
<dbReference type="PATRIC" id="fig|1434115.4.peg.2924"/>